<proteinExistence type="predicted"/>
<sequence>MEANGEQLSPWSRHRSPRHTITTLKLPRCSPESDRAKRHASRREIPASPRPLERRPCVRASWSSSGIPPGSQKVAGVRLSLKDRRRLIMVEDNLSCSHQPLALAAGFLGNMNMVMSPLT</sequence>
<evidence type="ECO:0000313" key="3">
    <source>
        <dbReference type="Proteomes" id="UP001497482"/>
    </source>
</evidence>
<keyword evidence="3" id="KW-1185">Reference proteome</keyword>
<name>A0AAV2LUD1_KNICA</name>
<dbReference type="Proteomes" id="UP001497482">
    <property type="component" value="Chromosome 4"/>
</dbReference>
<accession>A0AAV2LUD1</accession>
<evidence type="ECO:0000256" key="1">
    <source>
        <dbReference type="SAM" id="MobiDB-lite"/>
    </source>
</evidence>
<evidence type="ECO:0000313" key="2">
    <source>
        <dbReference type="EMBL" id="CAL1604759.1"/>
    </source>
</evidence>
<organism evidence="2 3">
    <name type="scientific">Knipowitschia caucasica</name>
    <name type="common">Caucasian dwarf goby</name>
    <name type="synonym">Pomatoschistus caucasicus</name>
    <dbReference type="NCBI Taxonomy" id="637954"/>
    <lineage>
        <taxon>Eukaryota</taxon>
        <taxon>Metazoa</taxon>
        <taxon>Chordata</taxon>
        <taxon>Craniata</taxon>
        <taxon>Vertebrata</taxon>
        <taxon>Euteleostomi</taxon>
        <taxon>Actinopterygii</taxon>
        <taxon>Neopterygii</taxon>
        <taxon>Teleostei</taxon>
        <taxon>Neoteleostei</taxon>
        <taxon>Acanthomorphata</taxon>
        <taxon>Gobiaria</taxon>
        <taxon>Gobiiformes</taxon>
        <taxon>Gobioidei</taxon>
        <taxon>Gobiidae</taxon>
        <taxon>Gobiinae</taxon>
        <taxon>Knipowitschia</taxon>
    </lineage>
</organism>
<reference evidence="2 3" key="1">
    <citation type="submission" date="2024-04" db="EMBL/GenBank/DDBJ databases">
        <authorList>
            <person name="Waldvogel A.-M."/>
            <person name="Schoenle A."/>
        </authorList>
    </citation>
    <scope>NUCLEOTIDE SEQUENCE [LARGE SCALE GENOMIC DNA]</scope>
</reference>
<dbReference type="EMBL" id="OZ035826">
    <property type="protein sequence ID" value="CAL1604759.1"/>
    <property type="molecule type" value="Genomic_DNA"/>
</dbReference>
<feature type="region of interest" description="Disordered" evidence="1">
    <location>
        <begin position="1"/>
        <end position="73"/>
    </location>
</feature>
<feature type="compositionally biased region" description="Polar residues" evidence="1">
    <location>
        <begin position="1"/>
        <end position="10"/>
    </location>
</feature>
<gene>
    <name evidence="2" type="ORF">KC01_LOCUS32218</name>
</gene>
<dbReference type="AlphaFoldDB" id="A0AAV2LUD1"/>
<protein>
    <submittedName>
        <fullName evidence="2">Uncharacterized protein</fullName>
    </submittedName>
</protein>